<dbReference type="InterPro" id="IPR009057">
    <property type="entry name" value="Homeodomain-like_sf"/>
</dbReference>
<organism evidence="2 3">
    <name type="scientific">Fraserbacteria sp. (strain RBG_16_55_9)</name>
    <dbReference type="NCBI Taxonomy" id="1817864"/>
    <lineage>
        <taxon>Bacteria</taxon>
        <taxon>Candidatus Fraseribacteriota</taxon>
    </lineage>
</organism>
<feature type="compositionally biased region" description="Low complexity" evidence="1">
    <location>
        <begin position="144"/>
        <end position="156"/>
    </location>
</feature>
<comment type="caution">
    <text evidence="2">The sequence shown here is derived from an EMBL/GenBank/DDBJ whole genome shotgun (WGS) entry which is preliminary data.</text>
</comment>
<reference evidence="2 3" key="1">
    <citation type="journal article" date="2016" name="Nat. Commun.">
        <title>Thousands of microbial genomes shed light on interconnected biogeochemical processes in an aquifer system.</title>
        <authorList>
            <person name="Anantharaman K."/>
            <person name="Brown C.T."/>
            <person name="Hug L.A."/>
            <person name="Sharon I."/>
            <person name="Castelle C.J."/>
            <person name="Probst A.J."/>
            <person name="Thomas B.C."/>
            <person name="Singh A."/>
            <person name="Wilkins M.J."/>
            <person name="Karaoz U."/>
            <person name="Brodie E.L."/>
            <person name="Williams K.H."/>
            <person name="Hubbard S.S."/>
            <person name="Banfield J.F."/>
        </authorList>
    </citation>
    <scope>NUCLEOTIDE SEQUENCE [LARGE SCALE GENOMIC DNA]</scope>
    <source>
        <strain evidence="3">RBG_16_55_9</strain>
    </source>
</reference>
<sequence>MPKKKYVVRLSEEEQDGLLTLVKQGKAKARTINRAHAFLLSDEGKTDGEIALVLRVSRGTVHNWRKHLAEEGWEAALDERPRPGKAPKLDVKGEATLVAFACSDPPEGREHWTMQLLADKLVELDVVASISDETVRRTLKKTGSSRGRSSSGASRR</sequence>
<evidence type="ECO:0000313" key="3">
    <source>
        <dbReference type="Proteomes" id="UP000179157"/>
    </source>
</evidence>
<proteinExistence type="predicted"/>
<dbReference type="AlphaFoldDB" id="A0A1F5UUK0"/>
<dbReference type="Proteomes" id="UP000179157">
    <property type="component" value="Unassembled WGS sequence"/>
</dbReference>
<evidence type="ECO:0008006" key="4">
    <source>
        <dbReference type="Google" id="ProtNLM"/>
    </source>
</evidence>
<protein>
    <recommendedName>
        <fullName evidence="4">Transposase</fullName>
    </recommendedName>
</protein>
<dbReference type="Pfam" id="PF13565">
    <property type="entry name" value="HTH_32"/>
    <property type="match status" value="1"/>
</dbReference>
<evidence type="ECO:0000256" key="1">
    <source>
        <dbReference type="SAM" id="MobiDB-lite"/>
    </source>
</evidence>
<feature type="region of interest" description="Disordered" evidence="1">
    <location>
        <begin position="137"/>
        <end position="156"/>
    </location>
</feature>
<dbReference type="EMBL" id="MFGX01000083">
    <property type="protein sequence ID" value="OGF54381.1"/>
    <property type="molecule type" value="Genomic_DNA"/>
</dbReference>
<accession>A0A1F5UUK0</accession>
<evidence type="ECO:0000313" key="2">
    <source>
        <dbReference type="EMBL" id="OGF54381.1"/>
    </source>
</evidence>
<name>A0A1F5UUK0_FRAXR</name>
<dbReference type="SUPFAM" id="SSF46689">
    <property type="entry name" value="Homeodomain-like"/>
    <property type="match status" value="1"/>
</dbReference>
<gene>
    <name evidence="2" type="ORF">A2Z21_09810</name>
</gene>